<dbReference type="EMBL" id="BAAANL010000005">
    <property type="protein sequence ID" value="GAA1868578.1"/>
    <property type="molecule type" value="Genomic_DNA"/>
</dbReference>
<sequence length="292" mass="30907">MVVVSEVAPDVFQCTGTHVNWYLLREGRDLTLIDAGWVGDTPAVVASVVAVGCDPRDVRGIVVTHAHADHLGAARHFRREYGTPVHMSGPDARHAATGDLEQVRAGEVLRRIGRPGVARWAADVARAGALRRRPLPGAIVLSDGEDWVPLDLPGAPVPVSVPGHTAGSVCYMLPGGLVATGDALVTGHALSRLTGPQLPPELFTGDLAGALASLDVLAGLDAHVVLPGHGHVWRGSLGEATRIARWRAVGAGASLRHDARRYDTRKQDLRHDAKRHDTGKAGPWQRSGSSKD</sequence>
<dbReference type="Pfam" id="PF00753">
    <property type="entry name" value="Lactamase_B"/>
    <property type="match status" value="1"/>
</dbReference>
<evidence type="ECO:0000259" key="2">
    <source>
        <dbReference type="SMART" id="SM00849"/>
    </source>
</evidence>
<dbReference type="InterPro" id="IPR050855">
    <property type="entry name" value="NDM-1-like"/>
</dbReference>
<comment type="caution">
    <text evidence="3">The sequence shown here is derived from an EMBL/GenBank/DDBJ whole genome shotgun (WGS) entry which is preliminary data.</text>
</comment>
<dbReference type="SUPFAM" id="SSF56281">
    <property type="entry name" value="Metallo-hydrolase/oxidoreductase"/>
    <property type="match status" value="1"/>
</dbReference>
<name>A0ABN2NI52_9MICO</name>
<protein>
    <submittedName>
        <fullName evidence="3">MBL fold metallo-hydrolase</fullName>
    </submittedName>
</protein>
<evidence type="ECO:0000313" key="3">
    <source>
        <dbReference type="EMBL" id="GAA1868578.1"/>
    </source>
</evidence>
<feature type="region of interest" description="Disordered" evidence="1">
    <location>
        <begin position="260"/>
        <end position="292"/>
    </location>
</feature>
<dbReference type="Proteomes" id="UP001501094">
    <property type="component" value="Unassembled WGS sequence"/>
</dbReference>
<gene>
    <name evidence="3" type="ORF">GCM10009751_28980</name>
</gene>
<feature type="compositionally biased region" description="Basic and acidic residues" evidence="1">
    <location>
        <begin position="260"/>
        <end position="279"/>
    </location>
</feature>
<dbReference type="Gene3D" id="3.60.15.10">
    <property type="entry name" value="Ribonuclease Z/Hydroxyacylglutathione hydrolase-like"/>
    <property type="match status" value="1"/>
</dbReference>
<dbReference type="PANTHER" id="PTHR42951">
    <property type="entry name" value="METALLO-BETA-LACTAMASE DOMAIN-CONTAINING"/>
    <property type="match status" value="1"/>
</dbReference>
<evidence type="ECO:0000256" key="1">
    <source>
        <dbReference type="SAM" id="MobiDB-lite"/>
    </source>
</evidence>
<proteinExistence type="predicted"/>
<dbReference type="InterPro" id="IPR036866">
    <property type="entry name" value="RibonucZ/Hydroxyglut_hydro"/>
</dbReference>
<accession>A0ABN2NI52</accession>
<keyword evidence="4" id="KW-1185">Reference proteome</keyword>
<dbReference type="RefSeq" id="WP_344104129.1">
    <property type="nucleotide sequence ID" value="NZ_BAAANL010000005.1"/>
</dbReference>
<dbReference type="SMART" id="SM00849">
    <property type="entry name" value="Lactamase_B"/>
    <property type="match status" value="1"/>
</dbReference>
<organism evidence="3 4">
    <name type="scientific">Myceligenerans crystallogenes</name>
    <dbReference type="NCBI Taxonomy" id="316335"/>
    <lineage>
        <taxon>Bacteria</taxon>
        <taxon>Bacillati</taxon>
        <taxon>Actinomycetota</taxon>
        <taxon>Actinomycetes</taxon>
        <taxon>Micrococcales</taxon>
        <taxon>Promicromonosporaceae</taxon>
        <taxon>Myceligenerans</taxon>
    </lineage>
</organism>
<feature type="domain" description="Metallo-beta-lactamase" evidence="2">
    <location>
        <begin position="18"/>
        <end position="229"/>
    </location>
</feature>
<reference evidence="3 4" key="1">
    <citation type="journal article" date="2019" name="Int. J. Syst. Evol. Microbiol.">
        <title>The Global Catalogue of Microorganisms (GCM) 10K type strain sequencing project: providing services to taxonomists for standard genome sequencing and annotation.</title>
        <authorList>
            <consortium name="The Broad Institute Genomics Platform"/>
            <consortium name="The Broad Institute Genome Sequencing Center for Infectious Disease"/>
            <person name="Wu L."/>
            <person name="Ma J."/>
        </authorList>
    </citation>
    <scope>NUCLEOTIDE SEQUENCE [LARGE SCALE GENOMIC DNA]</scope>
    <source>
        <strain evidence="3 4">JCM 14326</strain>
    </source>
</reference>
<dbReference type="PANTHER" id="PTHR42951:SF14">
    <property type="entry name" value="METALLO-BETA-LACTAMASE SUPERFAMILY PROTEIN"/>
    <property type="match status" value="1"/>
</dbReference>
<evidence type="ECO:0000313" key="4">
    <source>
        <dbReference type="Proteomes" id="UP001501094"/>
    </source>
</evidence>
<dbReference type="InterPro" id="IPR001279">
    <property type="entry name" value="Metallo-B-lactamas"/>
</dbReference>